<dbReference type="AlphaFoldDB" id="A0AAV1VET0"/>
<keyword evidence="3 12" id="KW-0812">Transmembrane</keyword>
<dbReference type="Pfam" id="PF02666">
    <property type="entry name" value="PS_Dcarbxylase"/>
    <property type="match status" value="1"/>
</dbReference>
<protein>
    <recommendedName>
        <fullName evidence="12">Phosphatidylserine decarboxylase proenzyme, mitochondrial</fullName>
        <ecNumber evidence="12">4.1.1.65</ecNumber>
    </recommendedName>
    <component>
        <recommendedName>
            <fullName evidence="12">Phosphatidylserine decarboxylase beta chain</fullName>
        </recommendedName>
    </component>
    <component>
        <recommendedName>
            <fullName evidence="12">Phosphatidylserine decarboxylase alpha chain</fullName>
        </recommendedName>
    </component>
</protein>
<comment type="pathway">
    <text evidence="12">Phospholipid metabolism; phosphatidylethanolamine biosynthesis; phosphatidylethanolamine from CDP-diacylglycerol: step 2/2.</text>
</comment>
<evidence type="ECO:0000256" key="11">
    <source>
        <dbReference type="ARBA" id="ARBA00023317"/>
    </source>
</evidence>
<comment type="similarity">
    <text evidence="12">Belongs to the phosphatidylserine decarboxylase family. PSD-B subfamily. Eukaryotic type I sub-subfamily.</text>
</comment>
<comment type="subunit">
    <text evidence="12">Heterodimer of a large membrane-associated beta subunit and a small pyruvoyl-containing alpha subunit.</text>
</comment>
<sequence length="393" mass="44190">MFCRQIRTVKQQPRPRFLPHQPQRLVTNSNRSAPNTTGIRNIFAGSWKLPATLGFAFIGFLQWQHLNHPTDEERKTYPAAALRRLPGSQTAFEATMATERQLQALKLFPYRAASRLWGAVHDKDLPTWLRAPVYKAWTAVFNCNLDEMKYSIQEYANLGEFFSRPLKDGVRPFDTVPSHLASPVDGTVASVGEVDDTYNVPTLEQIKGARYRLDEFLGGLPTYFSKKSSASEGKKMFYCVLYLAPGDYHRIHAPVDWQVEERRHFPGNLFPVNQVAARLIPSLFVENERVALLGEWKHGFFSLTAVGATNVGSVVITKEPAFSSNTVVQDQLVGQCCTYHYGNKLNAARGEEMAQFKLGSTVVLVFEAPESFQFNIKPGEKLILGRCIGKVAE</sequence>
<keyword evidence="5 12" id="KW-1133">Transmembrane helix</keyword>
<keyword evidence="8 12" id="KW-0594">Phospholipid biosynthesis</keyword>
<evidence type="ECO:0000313" key="14">
    <source>
        <dbReference type="Proteomes" id="UP001162060"/>
    </source>
</evidence>
<keyword evidence="6 12" id="KW-0443">Lipid metabolism</keyword>
<evidence type="ECO:0000256" key="9">
    <source>
        <dbReference type="ARBA" id="ARBA00023239"/>
    </source>
</evidence>
<keyword evidence="9 12" id="KW-0456">Lyase</keyword>
<gene>
    <name evidence="13" type="ORF">PM001_LOCUS30061</name>
</gene>
<feature type="active site" description="Charge relay system; for autoendoproteolytic cleavage activity" evidence="12">
    <location>
        <position position="252"/>
    </location>
</feature>
<evidence type="ECO:0000256" key="3">
    <source>
        <dbReference type="ARBA" id="ARBA00022692"/>
    </source>
</evidence>
<evidence type="ECO:0000256" key="5">
    <source>
        <dbReference type="ARBA" id="ARBA00022989"/>
    </source>
</evidence>
<dbReference type="GO" id="GO:0006646">
    <property type="term" value="P:phosphatidylethanolamine biosynthetic process"/>
    <property type="evidence" value="ECO:0007669"/>
    <property type="project" value="UniProtKB-UniRule"/>
</dbReference>
<keyword evidence="10 12" id="KW-1208">Phospholipid metabolism</keyword>
<evidence type="ECO:0000256" key="8">
    <source>
        <dbReference type="ARBA" id="ARBA00023209"/>
    </source>
</evidence>
<dbReference type="InterPro" id="IPR003817">
    <property type="entry name" value="PS_Dcarbxylase"/>
</dbReference>
<dbReference type="GO" id="GO:0004609">
    <property type="term" value="F:phosphatidylserine decarboxylase activity"/>
    <property type="evidence" value="ECO:0007669"/>
    <property type="project" value="UniProtKB-UniRule"/>
</dbReference>
<feature type="active site" description="Schiff-base intermediate with substrate; via pyruvic acid; for decarboxylase activity" evidence="12">
    <location>
        <position position="360"/>
    </location>
</feature>
<evidence type="ECO:0000256" key="1">
    <source>
        <dbReference type="ARBA" id="ARBA00005189"/>
    </source>
</evidence>
<dbReference type="GO" id="GO:0005743">
    <property type="term" value="C:mitochondrial inner membrane"/>
    <property type="evidence" value="ECO:0007669"/>
    <property type="project" value="UniProtKB-SubCell"/>
</dbReference>
<dbReference type="PANTHER" id="PTHR10067">
    <property type="entry name" value="PHOSPHATIDYLSERINE DECARBOXYLASE"/>
    <property type="match status" value="1"/>
</dbReference>
<dbReference type="HAMAP" id="MF_03208">
    <property type="entry name" value="PS_decarb_PSD_B_type1_euk"/>
    <property type="match status" value="1"/>
</dbReference>
<dbReference type="EMBL" id="CAKLBY020000311">
    <property type="protein sequence ID" value="CAK7944911.1"/>
    <property type="molecule type" value="Genomic_DNA"/>
</dbReference>
<dbReference type="NCBIfam" id="TIGR00163">
    <property type="entry name" value="PS_decarb"/>
    <property type="match status" value="1"/>
</dbReference>
<keyword evidence="12" id="KW-0496">Mitochondrion</keyword>
<feature type="chain" id="PRO_5043065389" description="Phosphatidylserine decarboxylase beta chain" evidence="12">
    <location>
        <begin position="1"/>
        <end position="359"/>
    </location>
</feature>
<feature type="topological domain" description="Mitochondrial intermembrane" evidence="12">
    <location>
        <begin position="68"/>
        <end position="393"/>
    </location>
</feature>
<evidence type="ECO:0000313" key="13">
    <source>
        <dbReference type="EMBL" id="CAK7944911.1"/>
    </source>
</evidence>
<comment type="subcellular location">
    <molecule>Phosphatidylserine decarboxylase beta chain</molecule>
    <subcellularLocation>
        <location evidence="12">Mitochondrion inner membrane</location>
        <topology evidence="12">Single-pass membrane protein</topology>
        <orientation evidence="12">Intermembrane side</orientation>
    </subcellularLocation>
</comment>
<feature type="active site" description="Charge relay system; for autoendoproteolytic cleavage activity" evidence="12">
    <location>
        <position position="185"/>
    </location>
</feature>
<evidence type="ECO:0000256" key="7">
    <source>
        <dbReference type="ARBA" id="ARBA00023136"/>
    </source>
</evidence>
<comment type="catalytic activity">
    <reaction evidence="12">
        <text>a 1,2-diacyl-sn-glycero-3-phospho-L-serine + H(+) = a 1,2-diacyl-sn-glycero-3-phosphoethanolamine + CO2</text>
        <dbReference type="Rhea" id="RHEA:20828"/>
        <dbReference type="ChEBI" id="CHEBI:15378"/>
        <dbReference type="ChEBI" id="CHEBI:16526"/>
        <dbReference type="ChEBI" id="CHEBI:57262"/>
        <dbReference type="ChEBI" id="CHEBI:64612"/>
        <dbReference type="EC" id="4.1.1.65"/>
    </reaction>
</comment>
<comment type="pathway">
    <text evidence="1">Lipid metabolism.</text>
</comment>
<keyword evidence="11 12" id="KW-0670">Pyruvate</keyword>
<keyword evidence="4 12" id="KW-0210">Decarboxylase</keyword>
<dbReference type="PANTHER" id="PTHR10067:SF6">
    <property type="entry name" value="PHOSPHATIDYLSERINE DECARBOXYLASE PROENZYME, MITOCHONDRIAL"/>
    <property type="match status" value="1"/>
</dbReference>
<feature type="topological domain" description="Mitochondrial matrix" evidence="12">
    <location>
        <begin position="1"/>
        <end position="48"/>
    </location>
</feature>
<proteinExistence type="inferred from homology"/>
<feature type="site" description="Cleavage (non-hydrolytic); by autocatalysis" evidence="12">
    <location>
        <begin position="359"/>
        <end position="360"/>
    </location>
</feature>
<evidence type="ECO:0000256" key="4">
    <source>
        <dbReference type="ARBA" id="ARBA00022793"/>
    </source>
</evidence>
<feature type="chain" id="PRO_5043065388" description="Phosphatidylserine decarboxylase alpha chain" evidence="12">
    <location>
        <begin position="360"/>
        <end position="393"/>
    </location>
</feature>
<name>A0AAV1VET0_9STRA</name>
<feature type="active site" description="Charge relay system; for autoendoproteolytic cleavage activity" evidence="12">
    <location>
        <position position="360"/>
    </location>
</feature>
<evidence type="ECO:0000256" key="6">
    <source>
        <dbReference type="ARBA" id="ARBA00023098"/>
    </source>
</evidence>
<dbReference type="InterPro" id="IPR033661">
    <property type="entry name" value="PSD_type1_euk"/>
</dbReference>
<comment type="caution">
    <text evidence="13">The sequence shown here is derived from an EMBL/GenBank/DDBJ whole genome shotgun (WGS) entry which is preliminary data.</text>
</comment>
<evidence type="ECO:0000256" key="2">
    <source>
        <dbReference type="ARBA" id="ARBA00022516"/>
    </source>
</evidence>
<dbReference type="EC" id="4.1.1.65" evidence="12"/>
<keyword evidence="7 12" id="KW-0472">Membrane</keyword>
<feature type="modified residue" description="Pyruvic acid (Ser); by autocatalysis" evidence="12">
    <location>
        <position position="360"/>
    </location>
</feature>
<keyword evidence="12" id="KW-0999">Mitochondrion inner membrane</keyword>
<dbReference type="Proteomes" id="UP001162060">
    <property type="component" value="Unassembled WGS sequence"/>
</dbReference>
<organism evidence="13 14">
    <name type="scientific">Peronospora matthiolae</name>
    <dbReference type="NCBI Taxonomy" id="2874970"/>
    <lineage>
        <taxon>Eukaryota</taxon>
        <taxon>Sar</taxon>
        <taxon>Stramenopiles</taxon>
        <taxon>Oomycota</taxon>
        <taxon>Peronosporomycetes</taxon>
        <taxon>Peronosporales</taxon>
        <taxon>Peronosporaceae</taxon>
        <taxon>Peronospora</taxon>
    </lineage>
</organism>
<evidence type="ECO:0000256" key="10">
    <source>
        <dbReference type="ARBA" id="ARBA00023264"/>
    </source>
</evidence>
<accession>A0AAV1VET0</accession>
<dbReference type="InterPro" id="IPR033177">
    <property type="entry name" value="PSD-B"/>
</dbReference>
<keyword evidence="2 12" id="KW-0444">Lipid biosynthesis</keyword>
<comment type="subcellular location">
    <molecule>Phosphatidylserine decarboxylase alpha chain</molecule>
    <subcellularLocation>
        <location evidence="12">Mitochondrion inner membrane</location>
        <topology evidence="12">Peripheral membrane protein</topology>
        <orientation evidence="12">Intermembrane side</orientation>
    </subcellularLocation>
    <text evidence="12">Anchored to the mitochondrial inner membrane through its interaction with the integral membrane beta chain.</text>
</comment>
<comment type="function">
    <text evidence="12">Catalyzes the formation of phosphatidylethanolamine (PtdEtn) from phosphatidylserine (PtdSer). Plays a central role in phospholipid metabolism and in the interorganelle trafficking of phosphatidylserine.</text>
</comment>
<keyword evidence="12" id="KW-0865">Zymogen</keyword>
<comment type="PTM">
    <text evidence="12">Is synthesized initially as an inactive proenzyme. Formation of the active enzyme involves a self-maturation process in which the active site pyruvoyl group is generated from an internal serine residue via an autocatalytic post-translational modification. Two non-identical subunits are generated from the proenzyme in this reaction, and the pyruvate is formed at the N-terminus of the alpha chain, which is derived from the carboxyl end of the proenzyme. The autoendoproteolytic cleavage occurs by a canonical serine protease mechanism, in which the side chain hydroxyl group of the serine supplies its oxygen atom to form the C-terminus of the beta chain, while the remainder of the serine residue undergoes an oxidative deamination to produce ammonia and the pyruvoyl prosthetic group on the alpha chain. During this reaction, the Ser that is part of the protease active site of the proenzyme becomes the pyruvoyl prosthetic group, which constitutes an essential element of the active site of the mature decarboxylase.</text>
</comment>
<comment type="cofactor">
    <cofactor evidence="12">
        <name>pyruvate</name>
        <dbReference type="ChEBI" id="CHEBI:15361"/>
    </cofactor>
    <text evidence="12">Binds 1 pyruvoyl group covalently per subunit.</text>
</comment>
<dbReference type="GO" id="GO:0016540">
    <property type="term" value="P:protein autoprocessing"/>
    <property type="evidence" value="ECO:0007669"/>
    <property type="project" value="UniProtKB-UniRule"/>
</dbReference>
<reference evidence="13" key="1">
    <citation type="submission" date="2024-01" db="EMBL/GenBank/DDBJ databases">
        <authorList>
            <person name="Webb A."/>
        </authorList>
    </citation>
    <scope>NUCLEOTIDE SEQUENCE</scope>
    <source>
        <strain evidence="13">Pm1</strain>
    </source>
</reference>
<evidence type="ECO:0000256" key="12">
    <source>
        <dbReference type="HAMAP-Rule" id="MF_03208"/>
    </source>
</evidence>